<dbReference type="OrthoDB" id="2324840at2759"/>
<feature type="domain" description="TLDc" evidence="1">
    <location>
        <begin position="1"/>
        <end position="144"/>
    </location>
</feature>
<dbReference type="PROSITE" id="PS51886">
    <property type="entry name" value="TLDC"/>
    <property type="match status" value="1"/>
</dbReference>
<evidence type="ECO:0000313" key="2">
    <source>
        <dbReference type="EMBL" id="RIB07621.1"/>
    </source>
</evidence>
<name>A0A397UDD9_9GLOM</name>
<reference evidence="2 3" key="1">
    <citation type="submission" date="2018-06" db="EMBL/GenBank/DDBJ databases">
        <title>Comparative genomics reveals the genomic features of Rhizophagus irregularis, R. cerebriforme, R. diaphanum and Gigaspora rosea, and their symbiotic lifestyle signature.</title>
        <authorList>
            <person name="Morin E."/>
            <person name="San Clemente H."/>
            <person name="Chen E.C.H."/>
            <person name="De La Providencia I."/>
            <person name="Hainaut M."/>
            <person name="Kuo A."/>
            <person name="Kohler A."/>
            <person name="Murat C."/>
            <person name="Tang N."/>
            <person name="Roy S."/>
            <person name="Loubradou J."/>
            <person name="Henrissat B."/>
            <person name="Grigoriev I.V."/>
            <person name="Corradi N."/>
            <person name="Roux C."/>
            <person name="Martin F.M."/>
        </authorList>
    </citation>
    <scope>NUCLEOTIDE SEQUENCE [LARGE SCALE GENOMIC DNA]</scope>
    <source>
        <strain evidence="2 3">DAOM 194757</strain>
    </source>
</reference>
<sequence length="144" mass="16160">MDNKKDEGVKISKKIQYSFNLLFRSSIDGLSAQVFHHKCDNKGATIFIAKISNSNMLVGGYNPRDWKGQCYKSTLDSFIFSISDLTDLQSARLGRVIDCNKAICCNNNYGPIFGLGHDLHALNNSKNWQYIKASYPNIGIPIHL</sequence>
<proteinExistence type="predicted"/>
<protein>
    <recommendedName>
        <fullName evidence="1">TLDc domain-containing protein</fullName>
    </recommendedName>
</protein>
<evidence type="ECO:0000313" key="3">
    <source>
        <dbReference type="Proteomes" id="UP000266673"/>
    </source>
</evidence>
<dbReference type="EMBL" id="QKWP01001628">
    <property type="protein sequence ID" value="RIB07621.1"/>
    <property type="molecule type" value="Genomic_DNA"/>
</dbReference>
<organism evidence="2 3">
    <name type="scientific">Gigaspora rosea</name>
    <dbReference type="NCBI Taxonomy" id="44941"/>
    <lineage>
        <taxon>Eukaryota</taxon>
        <taxon>Fungi</taxon>
        <taxon>Fungi incertae sedis</taxon>
        <taxon>Mucoromycota</taxon>
        <taxon>Glomeromycotina</taxon>
        <taxon>Glomeromycetes</taxon>
        <taxon>Diversisporales</taxon>
        <taxon>Gigasporaceae</taxon>
        <taxon>Gigaspora</taxon>
    </lineage>
</organism>
<dbReference type="Proteomes" id="UP000266673">
    <property type="component" value="Unassembled WGS sequence"/>
</dbReference>
<dbReference type="InterPro" id="IPR006571">
    <property type="entry name" value="TLDc_dom"/>
</dbReference>
<gene>
    <name evidence="2" type="ORF">C2G38_2045852</name>
</gene>
<dbReference type="Pfam" id="PF07534">
    <property type="entry name" value="TLD"/>
    <property type="match status" value="1"/>
</dbReference>
<dbReference type="AlphaFoldDB" id="A0A397UDD9"/>
<comment type="caution">
    <text evidence="2">The sequence shown here is derived from an EMBL/GenBank/DDBJ whole genome shotgun (WGS) entry which is preliminary data.</text>
</comment>
<evidence type="ECO:0000259" key="1">
    <source>
        <dbReference type="PROSITE" id="PS51886"/>
    </source>
</evidence>
<keyword evidence="3" id="KW-1185">Reference proteome</keyword>
<accession>A0A397UDD9</accession>